<evidence type="ECO:0000256" key="2">
    <source>
        <dbReference type="ARBA" id="ARBA00022741"/>
    </source>
</evidence>
<organism evidence="5 6">
    <name type="scientific">Flavonifractor plautii 1_3_50AFAA</name>
    <dbReference type="NCBI Taxonomy" id="742738"/>
    <lineage>
        <taxon>Bacteria</taxon>
        <taxon>Bacillati</taxon>
        <taxon>Bacillota</taxon>
        <taxon>Clostridia</taxon>
        <taxon>Eubacteriales</taxon>
        <taxon>Oscillospiraceae</taxon>
        <taxon>Flavonifractor</taxon>
    </lineage>
</organism>
<evidence type="ECO:0000313" key="6">
    <source>
        <dbReference type="Proteomes" id="UP000029585"/>
    </source>
</evidence>
<evidence type="ECO:0000256" key="3">
    <source>
        <dbReference type="ARBA" id="ARBA00022840"/>
    </source>
</evidence>
<dbReference type="GO" id="GO:0005886">
    <property type="term" value="C:plasma membrane"/>
    <property type="evidence" value="ECO:0007669"/>
    <property type="project" value="TreeGrafter"/>
</dbReference>
<dbReference type="PROSITE" id="PS50893">
    <property type="entry name" value="ABC_TRANSPORTER_2"/>
    <property type="match status" value="1"/>
</dbReference>
<keyword evidence="2" id="KW-0547">Nucleotide-binding</keyword>
<keyword evidence="1" id="KW-0813">Transport</keyword>
<keyword evidence="3" id="KW-0067">ATP-binding</keyword>
<protein>
    <recommendedName>
        <fullName evidence="4">ABC transporter domain-containing protein</fullName>
    </recommendedName>
</protein>
<reference evidence="5 6" key="1">
    <citation type="submission" date="2011-08" db="EMBL/GenBank/DDBJ databases">
        <title>The Genome Sequence of Clostridium orbiscindens 1_3_50AFAA.</title>
        <authorList>
            <consortium name="The Broad Institute Genome Sequencing Platform"/>
            <person name="Earl A."/>
            <person name="Ward D."/>
            <person name="Feldgarden M."/>
            <person name="Gevers D."/>
            <person name="Daigneault M."/>
            <person name="Strauss J."/>
            <person name="Allen-Vercoe E."/>
            <person name="Young S.K."/>
            <person name="Zeng Q."/>
            <person name="Gargeya S."/>
            <person name="Fitzgerald M."/>
            <person name="Haas B."/>
            <person name="Abouelleil A."/>
            <person name="Alvarado L."/>
            <person name="Arachchi H.M."/>
            <person name="Berlin A."/>
            <person name="Brown A."/>
            <person name="Chapman S.B."/>
            <person name="Chen Z."/>
            <person name="Dunbar C."/>
            <person name="Freedman E."/>
            <person name="Gearin G."/>
            <person name="Gellesch M."/>
            <person name="Goldberg J."/>
            <person name="Griggs A."/>
            <person name="Gujja S."/>
            <person name="Heiman D."/>
            <person name="Howarth C."/>
            <person name="Larson L."/>
            <person name="Lui A."/>
            <person name="MacDonald P.J.P."/>
            <person name="Montmayeur A."/>
            <person name="Murphy C."/>
            <person name="Neiman D."/>
            <person name="Pearson M."/>
            <person name="Priest M."/>
            <person name="Roberts A."/>
            <person name="Saif S."/>
            <person name="Shea T."/>
            <person name="Shenoy N."/>
            <person name="Sisk P."/>
            <person name="Stolte C."/>
            <person name="Sykes S."/>
            <person name="Wortman J."/>
            <person name="Nusbaum C."/>
            <person name="Birren B."/>
        </authorList>
    </citation>
    <scope>NUCLEOTIDE SEQUENCE [LARGE SCALE GENOMIC DNA]</scope>
    <source>
        <strain evidence="5 6">1_3_50AFAA</strain>
    </source>
</reference>
<dbReference type="InterPro" id="IPR017871">
    <property type="entry name" value="ABC_transporter-like_CS"/>
</dbReference>
<comment type="caution">
    <text evidence="5">The sequence shown here is derived from an EMBL/GenBank/DDBJ whole genome shotgun (WGS) entry which is preliminary data.</text>
</comment>
<dbReference type="EMBL" id="ADLO01000054">
    <property type="protein sequence ID" value="KGF55796.1"/>
    <property type="molecule type" value="Genomic_DNA"/>
</dbReference>
<dbReference type="Proteomes" id="UP000029585">
    <property type="component" value="Unassembled WGS sequence"/>
</dbReference>
<feature type="domain" description="ABC transporter" evidence="4">
    <location>
        <begin position="4"/>
        <end position="243"/>
    </location>
</feature>
<dbReference type="eggNOG" id="COG1136">
    <property type="taxonomic scope" value="Bacteria"/>
</dbReference>
<dbReference type="AlphaFoldDB" id="A0A096B9W3"/>
<dbReference type="PATRIC" id="fig|742738.3.peg.1678"/>
<dbReference type="InterPro" id="IPR027417">
    <property type="entry name" value="P-loop_NTPase"/>
</dbReference>
<dbReference type="PANTHER" id="PTHR24220">
    <property type="entry name" value="IMPORT ATP-BINDING PROTEIN"/>
    <property type="match status" value="1"/>
</dbReference>
<evidence type="ECO:0000259" key="4">
    <source>
        <dbReference type="PROSITE" id="PS50893"/>
    </source>
</evidence>
<dbReference type="GO" id="GO:0098796">
    <property type="term" value="C:membrane protein complex"/>
    <property type="evidence" value="ECO:0007669"/>
    <property type="project" value="UniProtKB-ARBA"/>
</dbReference>
<dbReference type="GO" id="GO:0005524">
    <property type="term" value="F:ATP binding"/>
    <property type="evidence" value="ECO:0007669"/>
    <property type="project" value="UniProtKB-KW"/>
</dbReference>
<dbReference type="PANTHER" id="PTHR24220:SF86">
    <property type="entry name" value="ABC TRANSPORTER ABCH.1"/>
    <property type="match status" value="1"/>
</dbReference>
<dbReference type="InterPro" id="IPR015854">
    <property type="entry name" value="ABC_transpr_LolD-like"/>
</dbReference>
<keyword evidence="6" id="KW-1185">Reference proteome</keyword>
<dbReference type="PROSITE" id="PS00211">
    <property type="entry name" value="ABC_TRANSPORTER_1"/>
    <property type="match status" value="1"/>
</dbReference>
<dbReference type="FunFam" id="3.40.50.300:FF:000032">
    <property type="entry name" value="Export ABC transporter ATP-binding protein"/>
    <property type="match status" value="1"/>
</dbReference>
<dbReference type="HOGENOM" id="CLU_000604_1_22_9"/>
<dbReference type="GO" id="GO:0022857">
    <property type="term" value="F:transmembrane transporter activity"/>
    <property type="evidence" value="ECO:0007669"/>
    <property type="project" value="UniProtKB-ARBA"/>
</dbReference>
<dbReference type="Pfam" id="PF00005">
    <property type="entry name" value="ABC_tran"/>
    <property type="match status" value="1"/>
</dbReference>
<sequence length="243" mass="26588">MSLIQLKDVYKIYGEGQENQVNALDGVTLSIDQGEFVAIIGTSGSGKSTMMNILGCLDVPTRGEYLLDGTPIRERTQRELSQIRSRQIAFIFQGYNLIPSLNVWQNVALPMLYQRVPLAERRARAMEALEKVEIAAKADNRPAQLSGGQQQRVAIARAIAARSPILMADEPTGALDSRTGEQVLGLMRQMNAEGTTVILITHDNGIAAQADRTVRVKDGRIVHDSLWDGVLVDWSAPPARVAP</sequence>
<evidence type="ECO:0000313" key="5">
    <source>
        <dbReference type="EMBL" id="KGF55796.1"/>
    </source>
</evidence>
<accession>A0A096B9W3</accession>
<dbReference type="InterPro" id="IPR003439">
    <property type="entry name" value="ABC_transporter-like_ATP-bd"/>
</dbReference>
<dbReference type="Gene3D" id="3.40.50.300">
    <property type="entry name" value="P-loop containing nucleotide triphosphate hydrolases"/>
    <property type="match status" value="1"/>
</dbReference>
<proteinExistence type="predicted"/>
<evidence type="ECO:0000256" key="1">
    <source>
        <dbReference type="ARBA" id="ARBA00022448"/>
    </source>
</evidence>
<gene>
    <name evidence="5" type="ORF">HMPREF9460_01630</name>
</gene>
<dbReference type="SUPFAM" id="SSF52540">
    <property type="entry name" value="P-loop containing nucleoside triphosphate hydrolases"/>
    <property type="match status" value="1"/>
</dbReference>
<name>A0A096B9W3_FLAPL</name>
<dbReference type="RefSeq" id="WP_044940335.1">
    <property type="nucleotide sequence ID" value="NZ_KN174162.1"/>
</dbReference>
<dbReference type="SMART" id="SM00382">
    <property type="entry name" value="AAA"/>
    <property type="match status" value="1"/>
</dbReference>
<dbReference type="GO" id="GO:0016887">
    <property type="term" value="F:ATP hydrolysis activity"/>
    <property type="evidence" value="ECO:0007669"/>
    <property type="project" value="InterPro"/>
</dbReference>
<dbReference type="InterPro" id="IPR017911">
    <property type="entry name" value="MacB-like_ATP-bd"/>
</dbReference>
<dbReference type="InterPro" id="IPR003593">
    <property type="entry name" value="AAA+_ATPase"/>
</dbReference>
<dbReference type="CDD" id="cd03255">
    <property type="entry name" value="ABC_MJ0796_LolCDE_FtsE"/>
    <property type="match status" value="1"/>
</dbReference>